<dbReference type="InterPro" id="IPR010572">
    <property type="entry name" value="Tail_dom"/>
</dbReference>
<dbReference type="InterPro" id="IPR007119">
    <property type="entry name" value="Phage_tail_spike_N"/>
</dbReference>
<gene>
    <name evidence="3" type="ORF">SAMN05216232_3934</name>
</gene>
<dbReference type="InterPro" id="IPR030392">
    <property type="entry name" value="S74_ICA"/>
</dbReference>
<evidence type="ECO:0000259" key="2">
    <source>
        <dbReference type="PROSITE" id="PS51688"/>
    </source>
</evidence>
<feature type="compositionally biased region" description="Basic and acidic residues" evidence="1">
    <location>
        <begin position="261"/>
        <end position="279"/>
    </location>
</feature>
<dbReference type="Pfam" id="PF06605">
    <property type="entry name" value="Prophage_tail"/>
    <property type="match status" value="1"/>
</dbReference>
<organism evidence="3 4">
    <name type="scientific">Virgibacillus subterraneus</name>
    <dbReference type="NCBI Taxonomy" id="621109"/>
    <lineage>
        <taxon>Bacteria</taxon>
        <taxon>Bacillati</taxon>
        <taxon>Bacillota</taxon>
        <taxon>Bacilli</taxon>
        <taxon>Bacillales</taxon>
        <taxon>Bacillaceae</taxon>
        <taxon>Virgibacillus</taxon>
    </lineage>
</organism>
<comment type="caution">
    <text evidence="3">The sequence shown here is derived from an EMBL/GenBank/DDBJ whole genome shotgun (WGS) entry which is preliminary data.</text>
</comment>
<feature type="domain" description="Peptidase S74" evidence="2">
    <location>
        <begin position="809"/>
        <end position="908"/>
    </location>
</feature>
<proteinExistence type="predicted"/>
<reference evidence="3 4" key="1">
    <citation type="submission" date="2016-10" db="EMBL/GenBank/DDBJ databases">
        <authorList>
            <person name="Varghese N."/>
            <person name="Submissions S."/>
        </authorList>
    </citation>
    <scope>NUCLEOTIDE SEQUENCE [LARGE SCALE GENOMIC DNA]</scope>
    <source>
        <strain evidence="3 4">CGMCC 1.7734</strain>
    </source>
</reference>
<dbReference type="EMBL" id="FOEH01000009">
    <property type="protein sequence ID" value="SER00424.1"/>
    <property type="molecule type" value="Genomic_DNA"/>
</dbReference>
<dbReference type="RefSeq" id="WP_092506367.1">
    <property type="nucleotide sequence ID" value="NZ_FOEH01000009.1"/>
</dbReference>
<dbReference type="NCBIfam" id="TIGR01665">
    <property type="entry name" value="put_anti_recept"/>
    <property type="match status" value="1"/>
</dbReference>
<dbReference type="SUPFAM" id="SSF49265">
    <property type="entry name" value="Fibronectin type III"/>
    <property type="match status" value="1"/>
</dbReference>
<dbReference type="Gene3D" id="2.60.40.10">
    <property type="entry name" value="Immunoglobulins"/>
    <property type="match status" value="1"/>
</dbReference>
<name>A0A1H9KMR1_9BACI</name>
<dbReference type="PROSITE" id="PS51688">
    <property type="entry name" value="ICA"/>
    <property type="match status" value="1"/>
</dbReference>
<keyword evidence="4" id="KW-1185">Reference proteome</keyword>
<dbReference type="InterPro" id="IPR036116">
    <property type="entry name" value="FN3_sf"/>
</dbReference>
<feature type="region of interest" description="Disordered" evidence="1">
    <location>
        <begin position="260"/>
        <end position="279"/>
    </location>
</feature>
<evidence type="ECO:0000313" key="4">
    <source>
        <dbReference type="Proteomes" id="UP000198733"/>
    </source>
</evidence>
<dbReference type="InterPro" id="IPR013783">
    <property type="entry name" value="Ig-like_fold"/>
</dbReference>
<evidence type="ECO:0000313" key="3">
    <source>
        <dbReference type="EMBL" id="SER00424.1"/>
    </source>
</evidence>
<evidence type="ECO:0000256" key="1">
    <source>
        <dbReference type="SAM" id="MobiDB-lite"/>
    </source>
</evidence>
<accession>A0A1H9KMR1</accession>
<protein>
    <submittedName>
        <fullName evidence="3">Phage minor structural protein, N-terminal region</fullName>
    </submittedName>
</protein>
<sequence length="915" mass="100922">MEKEPIYIFDSADKLLTILTEYTEAPFDESTEKEVSFEIALPSDVEGTEHIIGGNQVAFRDLEGRFRLFDIKETDDEDGSNFEKRAFCSPAINELNDTIVEDVRPENATAEQATTSVLSGTRFLVGNIASLGTQTTNFYYITAKQSLKKIVNVWGGELVDRIKIDDTGIAGRYIDIVYRRGADKGKRFEIDKDIQSIVRTVLHYPKTALYGRGSSIESGDGYSRKITFADIEWSTANGDPVDKPLGQEWVGDPEALQEHGIIQKDGSKKHREGSFEDGQEKDKSLLLQKTWDALQQQKSPKARYKMSVNTFYGIAGYEHEQVLLGDTGAIIDDKIKPPIVLESRVIRLKYDVGNPTDGEVTIGNFLELNKDRDRLNQLEETVNDKSGLWEQSETITDDSFPDDIPPVPTNFNANGLFKIIQLMWDYDPSSYIAAYEVYASQTAGFVPDSTNLVWKGKTGGYNHEAAVNQQWYFRIRAVNTHGTASAYSAEISAQTLQINASTEIAEETITKKLLAREALIDSIHIGNAVITDAKLDRASANKIKIKSADIVDLVAEKITGGDFTGKTFTGGMFEGSSIKSVSSSNAGYYTELINGTFVINRNDGNLQYRTETNQYGEMLFGTGSSALTSPGVTISPLGEIAVTNRVTVAGGTQLSEGRLRMESSNGTFASLEIPTSRYAFRFNDIVEFRNGVEFYEPSKVHVSVNPPTGDPLFRVLSSGNSERLRVEHNGVTSTSNSFHADGQISGNSISIGNGGITSQGYIETNVVDHNGIGSHLYTRPASDGAVRVTAKGTTSTYRPISASDFRTASLAEYKTNIELYNGNALDILKNYSEIHEYDLKNDIANGVNKRHLGFVIGQGYKTPNEVISEDGVSVSGYSHRSLNTKAIQELFFKHLNHEERISSLESRIEQLEQAA</sequence>
<dbReference type="Proteomes" id="UP000198733">
    <property type="component" value="Unassembled WGS sequence"/>
</dbReference>